<sequence length="427" mass="44606">MNAPFQRTLAAIAEERSRDHPADAERALQRGMDRYRRRIHLAYGVCVAAAVLLVGLLFMAHQFAPDPTLKDIVISEVRELPPKAEVQLTATGIYSNGDHRELTESVRWESDNSAIATVDAATGKITGMKPGDATVAASADGITRQIRITVTAAKLEGIEIHDPGKLEQGKTLSLVAMGKFSDDTERKLGAGAVKWDSDKPEVAAVDPKTGKLTGKSPGEVTITASADGKKDSAKVTVTAASTRTPTGSPASKLERIEISGPGTVMEGRTASYKATGMYSDGSQKDLASVTWESSDPATAKIDSTGVVTGVVSGEVTITASQSGVTSKPKHISVAAASPTCTPLTVSPNAYIGRPVGDVKAELTALGLEPVLEGQTNEQAEAGLVLDVDPKCTTDGWRITVYYSSGPAGPLPTDPSTPWPLPTAPPAP</sequence>
<feature type="transmembrane region" description="Helical" evidence="2">
    <location>
        <begin position="40"/>
        <end position="60"/>
    </location>
</feature>
<protein>
    <recommendedName>
        <fullName evidence="3">PASTA domain-containing protein</fullName>
    </recommendedName>
</protein>
<dbReference type="Gene3D" id="2.60.40.1080">
    <property type="match status" value="3"/>
</dbReference>
<comment type="caution">
    <text evidence="4">The sequence shown here is derived from an EMBL/GenBank/DDBJ whole genome shotgun (WGS) entry which is preliminary data.</text>
</comment>
<reference evidence="5" key="1">
    <citation type="journal article" date="2019" name="Int. J. Syst. Evol. Microbiol.">
        <title>The Global Catalogue of Microorganisms (GCM) 10K type strain sequencing project: providing services to taxonomists for standard genome sequencing and annotation.</title>
        <authorList>
            <consortium name="The Broad Institute Genomics Platform"/>
            <consortium name="The Broad Institute Genome Sequencing Center for Infectious Disease"/>
            <person name="Wu L."/>
            <person name="Ma J."/>
        </authorList>
    </citation>
    <scope>NUCLEOTIDE SEQUENCE [LARGE SCALE GENOMIC DNA]</scope>
    <source>
        <strain evidence="5">JCM 30742</strain>
    </source>
</reference>
<evidence type="ECO:0000256" key="1">
    <source>
        <dbReference type="SAM" id="MobiDB-lite"/>
    </source>
</evidence>
<dbReference type="InterPro" id="IPR005543">
    <property type="entry name" value="PASTA_dom"/>
</dbReference>
<organism evidence="4 5">
    <name type="scientific">Arthrobacter ginkgonis</name>
    <dbReference type="NCBI Taxonomy" id="1630594"/>
    <lineage>
        <taxon>Bacteria</taxon>
        <taxon>Bacillati</taxon>
        <taxon>Actinomycetota</taxon>
        <taxon>Actinomycetes</taxon>
        <taxon>Micrococcales</taxon>
        <taxon>Micrococcaceae</taxon>
        <taxon>Arthrobacter</taxon>
    </lineage>
</organism>
<feature type="compositionally biased region" description="Pro residues" evidence="1">
    <location>
        <begin position="408"/>
        <end position="427"/>
    </location>
</feature>
<evidence type="ECO:0000313" key="5">
    <source>
        <dbReference type="Proteomes" id="UP001500752"/>
    </source>
</evidence>
<keyword evidence="2" id="KW-0812">Transmembrane</keyword>
<dbReference type="Pfam" id="PF02368">
    <property type="entry name" value="Big_2"/>
    <property type="match status" value="3"/>
</dbReference>
<name>A0ABP7CH81_9MICC</name>
<dbReference type="InterPro" id="IPR008964">
    <property type="entry name" value="Invasin/intimin_cell_adhesion"/>
</dbReference>
<dbReference type="SMART" id="SM00635">
    <property type="entry name" value="BID_2"/>
    <property type="match status" value="3"/>
</dbReference>
<feature type="domain" description="PASTA" evidence="3">
    <location>
        <begin position="341"/>
        <end position="404"/>
    </location>
</feature>
<evidence type="ECO:0000256" key="2">
    <source>
        <dbReference type="SAM" id="Phobius"/>
    </source>
</evidence>
<accession>A0ABP7CH81</accession>
<dbReference type="EMBL" id="BAABEO010000019">
    <property type="protein sequence ID" value="GAA3688397.1"/>
    <property type="molecule type" value="Genomic_DNA"/>
</dbReference>
<dbReference type="PROSITE" id="PS51178">
    <property type="entry name" value="PASTA"/>
    <property type="match status" value="1"/>
</dbReference>
<keyword evidence="2" id="KW-1133">Transmembrane helix</keyword>
<gene>
    <name evidence="4" type="ORF">GCM10023081_27170</name>
</gene>
<evidence type="ECO:0000259" key="3">
    <source>
        <dbReference type="PROSITE" id="PS51178"/>
    </source>
</evidence>
<keyword evidence="5" id="KW-1185">Reference proteome</keyword>
<feature type="region of interest" description="Disordered" evidence="1">
    <location>
        <begin position="403"/>
        <end position="427"/>
    </location>
</feature>
<keyword evidence="2" id="KW-0472">Membrane</keyword>
<evidence type="ECO:0000313" key="4">
    <source>
        <dbReference type="EMBL" id="GAA3688397.1"/>
    </source>
</evidence>
<dbReference type="RefSeq" id="WP_345151503.1">
    <property type="nucleotide sequence ID" value="NZ_BAABEO010000019.1"/>
</dbReference>
<dbReference type="SUPFAM" id="SSF49373">
    <property type="entry name" value="Invasin/intimin cell-adhesion fragments"/>
    <property type="match status" value="3"/>
</dbReference>
<dbReference type="Proteomes" id="UP001500752">
    <property type="component" value="Unassembled WGS sequence"/>
</dbReference>
<dbReference type="InterPro" id="IPR003343">
    <property type="entry name" value="Big_2"/>
</dbReference>
<proteinExistence type="predicted"/>